<accession>A0ABU3E9W4</accession>
<gene>
    <name evidence="12" type="ORF">RM190_04055</name>
</gene>
<evidence type="ECO:0000256" key="1">
    <source>
        <dbReference type="ARBA" id="ARBA00000085"/>
    </source>
</evidence>
<dbReference type="EC" id="2.7.13.3" evidence="3"/>
<dbReference type="InterPro" id="IPR036890">
    <property type="entry name" value="HATPase_C_sf"/>
</dbReference>
<dbReference type="InterPro" id="IPR004358">
    <property type="entry name" value="Sig_transdc_His_kin-like_C"/>
</dbReference>
<dbReference type="Gene3D" id="6.10.340.10">
    <property type="match status" value="1"/>
</dbReference>
<dbReference type="PROSITE" id="PS50109">
    <property type="entry name" value="HIS_KIN"/>
    <property type="match status" value="1"/>
</dbReference>
<feature type="modified residue" description="4-aspartylphosphate" evidence="7">
    <location>
        <position position="643"/>
    </location>
</feature>
<dbReference type="EMBL" id="JAVRQI010000002">
    <property type="protein sequence ID" value="MDT1061020.1"/>
    <property type="molecule type" value="Genomic_DNA"/>
</dbReference>
<evidence type="ECO:0000313" key="12">
    <source>
        <dbReference type="EMBL" id="MDT1061020.1"/>
    </source>
</evidence>
<sequence>MARQGQGIARRIALAGVIISTASGIGLGGASAIGEFRRSFDLALHNTDRVLQAAAPQLERTYWDIDLIGSQSILDRLAEDPLIQSLTVRDLVLSPEQMQRAQMPRLGAASDGTQRLEWPVRWLVPQAWLSDRREVQLVAPRSGQPIAQLQVTLSFVRLYDDLWRRALGIIGTTVLQALLIAAIMFGLTRRLVITPLNALSRAALALRDGGKFELAERSARHFSTRREDEIASLARDFALTVDRMEHYRDNLRDEVEQRTAELVVARNDALAASRAKSAFLANMSHELRTPLNAITGLSELMLAERLPAASRRHLVDMQSAARQLLGSIDNVLDLSKLEAGQMVFETVRFPIEEVFDEVLAQTRALIGSRPVALEGEIAPDVPDLVWGDRQKLTQILLNLASNAVKFTQRGRIRLRIWRRGPVLRLAVMDSGKGIAPGDQEMIFAPFSQADDSTSRRVSGTGLGLSIARQMAEGMGGSLTLRSRPGRGSLFVLNLPLRGEVRDPSPALPRPRLDLSSARARRRLRRMLARLPLEPVESEITIRAAGDGFLLARPDGSEEALPQVLTHRELGDAMQHLQAGPALEPVEALALRERRVLLIEDREINRTVIESLLRRAHARVASAPDGRSALAVLAMQRPDVILTDLHMPDLDGLATLREMRARGFGDIPVVASSADVSTETRLACREAGFADFLPKPVTGAALTVCLSAVLEQAVPVLDHGMLDRNTAGDDNLKDHWLAMLPAEIESWRKLLAGALPLPEALHAIRGSAAQLGAAELHAVCAEDPVDRRRITAALDRLAAGLPQVVHHMPATLVEDPAQLRAECVEALGRNDMRGFDLLDALLPHLPQPLGQRLAGCAERLDFRRATALLQDQPM</sequence>
<keyword evidence="8" id="KW-1133">Transmembrane helix</keyword>
<name>A0ABU3E9W4_9RHOB</name>
<dbReference type="Gene3D" id="3.40.50.2300">
    <property type="match status" value="1"/>
</dbReference>
<dbReference type="PANTHER" id="PTHR43047:SF72">
    <property type="entry name" value="OSMOSENSING HISTIDINE PROTEIN KINASE SLN1"/>
    <property type="match status" value="1"/>
</dbReference>
<keyword evidence="12" id="KW-0067">ATP-binding</keyword>
<reference evidence="13" key="1">
    <citation type="submission" date="2023-07" db="EMBL/GenBank/DDBJ databases">
        <title>Characterization of two Paracoccaceae strains isolated from Phycosphere and proposal of Xinfangfangia lacusdiani sp. nov.</title>
        <authorList>
            <person name="Deng Y."/>
            <person name="Zhang Y.Q."/>
        </authorList>
    </citation>
    <scope>NUCLEOTIDE SEQUENCE [LARGE SCALE GENOMIC DNA]</scope>
    <source>
        <strain evidence="13">CPCC 101403</strain>
    </source>
</reference>
<dbReference type="Pfam" id="PF00672">
    <property type="entry name" value="HAMP"/>
    <property type="match status" value="1"/>
</dbReference>
<dbReference type="SUPFAM" id="SSF47384">
    <property type="entry name" value="Homodimeric domain of signal transducing histidine kinase"/>
    <property type="match status" value="1"/>
</dbReference>
<dbReference type="SMART" id="SM00387">
    <property type="entry name" value="HATPase_c"/>
    <property type="match status" value="1"/>
</dbReference>
<dbReference type="PROSITE" id="PS50885">
    <property type="entry name" value="HAMP"/>
    <property type="match status" value="1"/>
</dbReference>
<dbReference type="SMART" id="SM00448">
    <property type="entry name" value="REC"/>
    <property type="match status" value="1"/>
</dbReference>
<evidence type="ECO:0000256" key="6">
    <source>
        <dbReference type="ARBA" id="ARBA00022777"/>
    </source>
</evidence>
<comment type="subcellular location">
    <subcellularLocation>
        <location evidence="2">Membrane</location>
    </subcellularLocation>
</comment>
<dbReference type="InterPro" id="IPR003660">
    <property type="entry name" value="HAMP_dom"/>
</dbReference>
<dbReference type="GO" id="GO:0005524">
    <property type="term" value="F:ATP binding"/>
    <property type="evidence" value="ECO:0007669"/>
    <property type="project" value="UniProtKB-KW"/>
</dbReference>
<keyword evidence="5" id="KW-0808">Transferase</keyword>
<keyword evidence="4 7" id="KW-0597">Phosphoprotein</keyword>
<dbReference type="SUPFAM" id="SSF52172">
    <property type="entry name" value="CheY-like"/>
    <property type="match status" value="1"/>
</dbReference>
<evidence type="ECO:0000313" key="13">
    <source>
        <dbReference type="Proteomes" id="UP001251085"/>
    </source>
</evidence>
<dbReference type="SUPFAM" id="SSF47226">
    <property type="entry name" value="Histidine-containing phosphotransfer domain, HPT domain"/>
    <property type="match status" value="1"/>
</dbReference>
<dbReference type="PRINTS" id="PR00344">
    <property type="entry name" value="BCTRLSENSOR"/>
</dbReference>
<evidence type="ECO:0000256" key="4">
    <source>
        <dbReference type="ARBA" id="ARBA00022553"/>
    </source>
</evidence>
<evidence type="ECO:0000256" key="3">
    <source>
        <dbReference type="ARBA" id="ARBA00012438"/>
    </source>
</evidence>
<dbReference type="Pfam" id="PF02518">
    <property type="entry name" value="HATPase_c"/>
    <property type="match status" value="1"/>
</dbReference>
<dbReference type="Pfam" id="PF00512">
    <property type="entry name" value="HisKA"/>
    <property type="match status" value="1"/>
</dbReference>
<protein>
    <recommendedName>
        <fullName evidence="3">histidine kinase</fullName>
        <ecNumber evidence="3">2.7.13.3</ecNumber>
    </recommendedName>
</protein>
<keyword evidence="8" id="KW-0812">Transmembrane</keyword>
<evidence type="ECO:0000256" key="7">
    <source>
        <dbReference type="PROSITE-ProRule" id="PRU00169"/>
    </source>
</evidence>
<dbReference type="PANTHER" id="PTHR43047">
    <property type="entry name" value="TWO-COMPONENT HISTIDINE PROTEIN KINASE"/>
    <property type="match status" value="1"/>
</dbReference>
<feature type="domain" description="Histidine kinase" evidence="9">
    <location>
        <begin position="282"/>
        <end position="498"/>
    </location>
</feature>
<dbReference type="RefSeq" id="WP_311758126.1">
    <property type="nucleotide sequence ID" value="NZ_JAVRQI010000002.1"/>
</dbReference>
<feature type="domain" description="HAMP" evidence="11">
    <location>
        <begin position="190"/>
        <end position="249"/>
    </location>
</feature>
<evidence type="ECO:0000259" key="9">
    <source>
        <dbReference type="PROSITE" id="PS50109"/>
    </source>
</evidence>
<dbReference type="SUPFAM" id="SSF55874">
    <property type="entry name" value="ATPase domain of HSP90 chaperone/DNA topoisomerase II/histidine kinase"/>
    <property type="match status" value="1"/>
</dbReference>
<dbReference type="Gene3D" id="1.20.120.160">
    <property type="entry name" value="HPT domain"/>
    <property type="match status" value="1"/>
</dbReference>
<evidence type="ECO:0000256" key="5">
    <source>
        <dbReference type="ARBA" id="ARBA00022679"/>
    </source>
</evidence>
<keyword evidence="13" id="KW-1185">Reference proteome</keyword>
<dbReference type="InterPro" id="IPR036097">
    <property type="entry name" value="HisK_dim/P_sf"/>
</dbReference>
<dbReference type="Gene3D" id="1.10.287.130">
    <property type="match status" value="1"/>
</dbReference>
<organism evidence="12 13">
    <name type="scientific">Paracoccus broussonetiae</name>
    <dbReference type="NCBI Taxonomy" id="3075834"/>
    <lineage>
        <taxon>Bacteria</taxon>
        <taxon>Pseudomonadati</taxon>
        <taxon>Pseudomonadota</taxon>
        <taxon>Alphaproteobacteria</taxon>
        <taxon>Rhodobacterales</taxon>
        <taxon>Paracoccaceae</taxon>
        <taxon>Paracoccus</taxon>
    </lineage>
</organism>
<proteinExistence type="predicted"/>
<dbReference type="Pfam" id="PF00072">
    <property type="entry name" value="Response_reg"/>
    <property type="match status" value="1"/>
</dbReference>
<dbReference type="InterPro" id="IPR036641">
    <property type="entry name" value="HPT_dom_sf"/>
</dbReference>
<evidence type="ECO:0000259" key="11">
    <source>
        <dbReference type="PROSITE" id="PS50885"/>
    </source>
</evidence>
<feature type="domain" description="Response regulatory" evidence="10">
    <location>
        <begin position="594"/>
        <end position="709"/>
    </location>
</feature>
<dbReference type="PROSITE" id="PS50110">
    <property type="entry name" value="RESPONSE_REGULATORY"/>
    <property type="match status" value="1"/>
</dbReference>
<dbReference type="CDD" id="cd17546">
    <property type="entry name" value="REC_hyHK_CKI1_RcsC-like"/>
    <property type="match status" value="1"/>
</dbReference>
<dbReference type="InterPro" id="IPR005467">
    <property type="entry name" value="His_kinase_dom"/>
</dbReference>
<keyword evidence="12" id="KW-0547">Nucleotide-binding</keyword>
<evidence type="ECO:0000259" key="10">
    <source>
        <dbReference type="PROSITE" id="PS50110"/>
    </source>
</evidence>
<evidence type="ECO:0000256" key="8">
    <source>
        <dbReference type="SAM" id="Phobius"/>
    </source>
</evidence>
<dbReference type="SMART" id="SM00388">
    <property type="entry name" value="HisKA"/>
    <property type="match status" value="1"/>
</dbReference>
<dbReference type="CDD" id="cd16922">
    <property type="entry name" value="HATPase_EvgS-ArcB-TorS-like"/>
    <property type="match status" value="1"/>
</dbReference>
<comment type="caution">
    <text evidence="12">The sequence shown here is derived from an EMBL/GenBank/DDBJ whole genome shotgun (WGS) entry which is preliminary data.</text>
</comment>
<dbReference type="InterPro" id="IPR003594">
    <property type="entry name" value="HATPase_dom"/>
</dbReference>
<dbReference type="InterPro" id="IPR001789">
    <property type="entry name" value="Sig_transdc_resp-reg_receiver"/>
</dbReference>
<dbReference type="Gene3D" id="3.30.565.10">
    <property type="entry name" value="Histidine kinase-like ATPase, C-terminal domain"/>
    <property type="match status" value="1"/>
</dbReference>
<dbReference type="InterPro" id="IPR003661">
    <property type="entry name" value="HisK_dim/P_dom"/>
</dbReference>
<comment type="catalytic activity">
    <reaction evidence="1">
        <text>ATP + protein L-histidine = ADP + protein N-phospho-L-histidine.</text>
        <dbReference type="EC" id="2.7.13.3"/>
    </reaction>
</comment>
<keyword evidence="6" id="KW-0418">Kinase</keyword>
<dbReference type="Proteomes" id="UP001251085">
    <property type="component" value="Unassembled WGS sequence"/>
</dbReference>
<dbReference type="CDD" id="cd00082">
    <property type="entry name" value="HisKA"/>
    <property type="match status" value="1"/>
</dbReference>
<evidence type="ECO:0000256" key="2">
    <source>
        <dbReference type="ARBA" id="ARBA00004370"/>
    </source>
</evidence>
<keyword evidence="8" id="KW-0472">Membrane</keyword>
<feature type="transmembrane region" description="Helical" evidence="8">
    <location>
        <begin position="12"/>
        <end position="33"/>
    </location>
</feature>
<dbReference type="InterPro" id="IPR011006">
    <property type="entry name" value="CheY-like_superfamily"/>
</dbReference>